<name>A0A9W6J2P7_9HYPH</name>
<feature type="transmembrane region" description="Helical" evidence="6">
    <location>
        <begin position="277"/>
        <end position="294"/>
    </location>
</feature>
<dbReference type="EMBL" id="BSFI01000023">
    <property type="protein sequence ID" value="GLK69736.1"/>
    <property type="molecule type" value="Genomic_DNA"/>
</dbReference>
<evidence type="ECO:0000313" key="8">
    <source>
        <dbReference type="EMBL" id="GLK69736.1"/>
    </source>
</evidence>
<keyword evidence="3 6" id="KW-0812">Transmembrane</keyword>
<dbReference type="InterPro" id="IPR000620">
    <property type="entry name" value="EamA_dom"/>
</dbReference>
<reference evidence="8" key="1">
    <citation type="journal article" date="2014" name="Int. J. Syst. Evol. Microbiol.">
        <title>Complete genome sequence of Corynebacterium casei LMG S-19264T (=DSM 44701T), isolated from a smear-ripened cheese.</title>
        <authorList>
            <consortium name="US DOE Joint Genome Institute (JGI-PGF)"/>
            <person name="Walter F."/>
            <person name="Albersmeier A."/>
            <person name="Kalinowski J."/>
            <person name="Ruckert C."/>
        </authorList>
    </citation>
    <scope>NUCLEOTIDE SEQUENCE</scope>
    <source>
        <strain evidence="8">VKM B-2347</strain>
    </source>
</reference>
<protein>
    <recommendedName>
        <fullName evidence="7">EamA domain-containing protein</fullName>
    </recommendedName>
</protein>
<proteinExistence type="inferred from homology"/>
<accession>A0A9W6J2P7</accession>
<evidence type="ECO:0000256" key="3">
    <source>
        <dbReference type="ARBA" id="ARBA00022692"/>
    </source>
</evidence>
<feature type="transmembrane region" description="Helical" evidence="6">
    <location>
        <begin position="76"/>
        <end position="94"/>
    </location>
</feature>
<dbReference type="InterPro" id="IPR037185">
    <property type="entry name" value="EmrE-like"/>
</dbReference>
<feature type="domain" description="EamA" evidence="7">
    <location>
        <begin position="18"/>
        <end position="145"/>
    </location>
</feature>
<evidence type="ECO:0000256" key="6">
    <source>
        <dbReference type="SAM" id="Phobius"/>
    </source>
</evidence>
<evidence type="ECO:0000256" key="5">
    <source>
        <dbReference type="ARBA" id="ARBA00023136"/>
    </source>
</evidence>
<evidence type="ECO:0000259" key="7">
    <source>
        <dbReference type="Pfam" id="PF00892"/>
    </source>
</evidence>
<keyword evidence="4 6" id="KW-1133">Transmembrane helix</keyword>
<dbReference type="AlphaFoldDB" id="A0A9W6J2P7"/>
<feature type="transmembrane region" description="Helical" evidence="6">
    <location>
        <begin position="254"/>
        <end position="271"/>
    </location>
</feature>
<feature type="transmembrane region" description="Helical" evidence="6">
    <location>
        <begin position="12"/>
        <end position="34"/>
    </location>
</feature>
<feature type="transmembrane region" description="Helical" evidence="6">
    <location>
        <begin position="134"/>
        <end position="153"/>
    </location>
</feature>
<feature type="transmembrane region" description="Helical" evidence="6">
    <location>
        <begin position="159"/>
        <end position="176"/>
    </location>
</feature>
<sequence>MTPSERQDSAGGSLTPSLAVAFSTIFWGAAWLPMRMLKERGLDSDWAIALIFGVVALALSPVVHRSRARLSGQWRSLALIGATGGVAMTCYYLSVGLTTIARATLLFYLAPIWTTLIEYVGLRRPIGGSRAVEIGLGLLGLGVILGFGSGGGPANAGDALALLAGVTFALSSYFIYRAPEPGAAAFTWCWAIGSAVSAAAAGAALNPDGLGRALAAPAAAASIFAPIMLLALVMFMPMNLLTLWGASRLTPTRVALLLMGEVAVAFLSAALLSDDPFGARELIGCALILAASLVEPLRPRRVRPVGQE</sequence>
<feature type="transmembrane region" description="Helical" evidence="6">
    <location>
        <begin position="100"/>
        <end position="122"/>
    </location>
</feature>
<organism evidence="8 9">
    <name type="scientific">Hansschlegelia plantiphila</name>
    <dbReference type="NCBI Taxonomy" id="374655"/>
    <lineage>
        <taxon>Bacteria</taxon>
        <taxon>Pseudomonadati</taxon>
        <taxon>Pseudomonadota</taxon>
        <taxon>Alphaproteobacteria</taxon>
        <taxon>Hyphomicrobiales</taxon>
        <taxon>Methylopilaceae</taxon>
        <taxon>Hansschlegelia</taxon>
    </lineage>
</organism>
<keyword evidence="9" id="KW-1185">Reference proteome</keyword>
<dbReference type="RefSeq" id="WP_271169956.1">
    <property type="nucleotide sequence ID" value="NZ_BSFI01000023.1"/>
</dbReference>
<evidence type="ECO:0000256" key="4">
    <source>
        <dbReference type="ARBA" id="ARBA00022989"/>
    </source>
</evidence>
<keyword evidence="5 6" id="KW-0472">Membrane</keyword>
<evidence type="ECO:0000313" key="9">
    <source>
        <dbReference type="Proteomes" id="UP001143372"/>
    </source>
</evidence>
<gene>
    <name evidence="8" type="ORF">GCM10008179_33740</name>
</gene>
<dbReference type="PANTHER" id="PTHR22911">
    <property type="entry name" value="ACYL-MALONYL CONDENSING ENZYME-RELATED"/>
    <property type="match status" value="1"/>
</dbReference>
<dbReference type="GO" id="GO:0016020">
    <property type="term" value="C:membrane"/>
    <property type="evidence" value="ECO:0007669"/>
    <property type="project" value="UniProtKB-SubCell"/>
</dbReference>
<reference evidence="8" key="2">
    <citation type="submission" date="2023-01" db="EMBL/GenBank/DDBJ databases">
        <authorList>
            <person name="Sun Q."/>
            <person name="Evtushenko L."/>
        </authorList>
    </citation>
    <scope>NUCLEOTIDE SEQUENCE</scope>
    <source>
        <strain evidence="8">VKM B-2347</strain>
    </source>
</reference>
<comment type="subcellular location">
    <subcellularLocation>
        <location evidence="1">Membrane</location>
        <topology evidence="1">Multi-pass membrane protein</topology>
    </subcellularLocation>
</comment>
<feature type="transmembrane region" description="Helical" evidence="6">
    <location>
        <begin position="183"/>
        <end position="205"/>
    </location>
</feature>
<dbReference type="Proteomes" id="UP001143372">
    <property type="component" value="Unassembled WGS sequence"/>
</dbReference>
<feature type="transmembrane region" description="Helical" evidence="6">
    <location>
        <begin position="217"/>
        <end position="242"/>
    </location>
</feature>
<evidence type="ECO:0000256" key="2">
    <source>
        <dbReference type="ARBA" id="ARBA00009853"/>
    </source>
</evidence>
<dbReference type="Pfam" id="PF00892">
    <property type="entry name" value="EamA"/>
    <property type="match status" value="1"/>
</dbReference>
<dbReference type="SUPFAM" id="SSF103481">
    <property type="entry name" value="Multidrug resistance efflux transporter EmrE"/>
    <property type="match status" value="1"/>
</dbReference>
<dbReference type="PANTHER" id="PTHR22911:SF6">
    <property type="entry name" value="SOLUTE CARRIER FAMILY 35 MEMBER G1"/>
    <property type="match status" value="1"/>
</dbReference>
<comment type="similarity">
    <text evidence="2">Belongs to the drug/metabolite transporter (DMT) superfamily. 10 TMS drug/metabolite exporter (DME) (TC 2.A.7.3) family.</text>
</comment>
<comment type="caution">
    <text evidence="8">The sequence shown here is derived from an EMBL/GenBank/DDBJ whole genome shotgun (WGS) entry which is preliminary data.</text>
</comment>
<evidence type="ECO:0000256" key="1">
    <source>
        <dbReference type="ARBA" id="ARBA00004141"/>
    </source>
</evidence>
<feature type="transmembrane region" description="Helical" evidence="6">
    <location>
        <begin position="46"/>
        <end position="64"/>
    </location>
</feature>